<sequence>QDYQNNHSYDLYMSVSGNLTNNGVWRNYRTSVTWPTVTGASHYEFDLTNQDIVQVTGTSYEISDYLHNAELQDTTHYWKVRAIVGGTPTDWTELKSITVHYHVAIQARPMTYAFDIVEVGEQSPAQAFTIANVGNLNLDIGAITLTGTNAAEFSITSDNCTNQVITPTNTCTVELVFAPNTTGGKNASLLIPSNAPETLEIALVGGGLPGQAELIAPSGTINTNQPTYTWRAVDTATQYLLKVTDASSQTTQWQYTASEAACPEGTGTCAVTPNISLPTGDAHWQVQTANELGNGLW</sequence>
<feature type="non-terminal residue" evidence="1">
    <location>
        <position position="297"/>
    </location>
</feature>
<dbReference type="Proteomes" id="UP000076962">
    <property type="component" value="Unassembled WGS sequence"/>
</dbReference>
<dbReference type="Gene3D" id="2.60.40.10">
    <property type="entry name" value="Immunoglobulins"/>
    <property type="match status" value="3"/>
</dbReference>
<protein>
    <submittedName>
        <fullName evidence="1">Peptidase S8 and S53 subtilisin kexin sedolisin</fullName>
    </submittedName>
</protein>
<gene>
    <name evidence="1" type="ORF">THIOM_002189</name>
</gene>
<dbReference type="EMBL" id="LUTY01001219">
    <property type="protein sequence ID" value="OAD22028.1"/>
    <property type="molecule type" value="Genomic_DNA"/>
</dbReference>
<feature type="non-terminal residue" evidence="1">
    <location>
        <position position="1"/>
    </location>
</feature>
<dbReference type="AlphaFoldDB" id="A0A176S282"/>
<organism evidence="1 2">
    <name type="scientific">Candidatus Thiomargarita nelsonii</name>
    <dbReference type="NCBI Taxonomy" id="1003181"/>
    <lineage>
        <taxon>Bacteria</taxon>
        <taxon>Pseudomonadati</taxon>
        <taxon>Pseudomonadota</taxon>
        <taxon>Gammaproteobacteria</taxon>
        <taxon>Thiotrichales</taxon>
        <taxon>Thiotrichaceae</taxon>
        <taxon>Thiomargarita</taxon>
    </lineage>
</organism>
<name>A0A176S282_9GAMM</name>
<keyword evidence="2" id="KW-1185">Reference proteome</keyword>
<accession>A0A176S282</accession>
<reference evidence="1 2" key="1">
    <citation type="submission" date="2016-05" db="EMBL/GenBank/DDBJ databases">
        <title>Single-cell genome of chain-forming Candidatus Thiomargarita nelsonii and comparison to other large sulfur-oxidizing bacteria.</title>
        <authorList>
            <person name="Winkel M."/>
            <person name="Salman V."/>
            <person name="Woyke T."/>
            <person name="Schulz-Vogt H."/>
            <person name="Richter M."/>
            <person name="Flood B."/>
            <person name="Bailey J."/>
            <person name="Amann R."/>
            <person name="Mussmann M."/>
        </authorList>
    </citation>
    <scope>NUCLEOTIDE SEQUENCE [LARGE SCALE GENOMIC DNA]</scope>
    <source>
        <strain evidence="1 2">THI036</strain>
    </source>
</reference>
<evidence type="ECO:0000313" key="2">
    <source>
        <dbReference type="Proteomes" id="UP000076962"/>
    </source>
</evidence>
<dbReference type="InterPro" id="IPR013783">
    <property type="entry name" value="Ig-like_fold"/>
</dbReference>
<dbReference type="NCBIfam" id="NF012200">
    <property type="entry name" value="choice_anch_D"/>
    <property type="match status" value="1"/>
</dbReference>
<comment type="caution">
    <text evidence="1">The sequence shown here is derived from an EMBL/GenBank/DDBJ whole genome shotgun (WGS) entry which is preliminary data.</text>
</comment>
<evidence type="ECO:0000313" key="1">
    <source>
        <dbReference type="EMBL" id="OAD22028.1"/>
    </source>
</evidence>
<proteinExistence type="predicted"/>